<dbReference type="InterPro" id="IPR000700">
    <property type="entry name" value="PAS-assoc_C"/>
</dbReference>
<dbReference type="InterPro" id="IPR011006">
    <property type="entry name" value="CheY-like_superfamily"/>
</dbReference>
<feature type="domain" description="Response regulatory" evidence="2">
    <location>
        <begin position="9"/>
        <end position="124"/>
    </location>
</feature>
<dbReference type="RefSeq" id="WP_135625022.1">
    <property type="nucleotide sequence ID" value="NZ_RQGD01000046.1"/>
</dbReference>
<name>A0A4R9JTZ5_9LEPT</name>
<dbReference type="SUPFAM" id="SSF52172">
    <property type="entry name" value="CheY-like"/>
    <property type="match status" value="1"/>
</dbReference>
<organism evidence="5 6">
    <name type="scientific">Leptospira ognonensis</name>
    <dbReference type="NCBI Taxonomy" id="2484945"/>
    <lineage>
        <taxon>Bacteria</taxon>
        <taxon>Pseudomonadati</taxon>
        <taxon>Spirochaetota</taxon>
        <taxon>Spirochaetia</taxon>
        <taxon>Leptospirales</taxon>
        <taxon>Leptospiraceae</taxon>
        <taxon>Leptospira</taxon>
    </lineage>
</organism>
<dbReference type="GO" id="GO:0006355">
    <property type="term" value="P:regulation of DNA-templated transcription"/>
    <property type="evidence" value="ECO:0007669"/>
    <property type="project" value="InterPro"/>
</dbReference>
<dbReference type="Proteomes" id="UP000297693">
    <property type="component" value="Unassembled WGS sequence"/>
</dbReference>
<dbReference type="InterPro" id="IPR052155">
    <property type="entry name" value="Biofilm_reg_signaling"/>
</dbReference>
<dbReference type="SMART" id="SM00086">
    <property type="entry name" value="PAC"/>
    <property type="match status" value="2"/>
</dbReference>
<protein>
    <submittedName>
        <fullName evidence="5">PAS domain S-box protein</fullName>
    </submittedName>
</protein>
<dbReference type="InterPro" id="IPR001789">
    <property type="entry name" value="Sig_transdc_resp-reg_receiver"/>
</dbReference>
<evidence type="ECO:0000256" key="1">
    <source>
        <dbReference type="PROSITE-ProRule" id="PRU00169"/>
    </source>
</evidence>
<dbReference type="OrthoDB" id="9808408at2"/>
<feature type="domain" description="PAS" evidence="3">
    <location>
        <begin position="150"/>
        <end position="223"/>
    </location>
</feature>
<feature type="domain" description="PAS" evidence="3">
    <location>
        <begin position="403"/>
        <end position="474"/>
    </location>
</feature>
<dbReference type="PANTHER" id="PTHR44757:SF4">
    <property type="entry name" value="DIGUANYLATE CYCLASE DGCE-RELATED"/>
    <property type="match status" value="1"/>
</dbReference>
<dbReference type="InterPro" id="IPR001610">
    <property type="entry name" value="PAC"/>
</dbReference>
<dbReference type="InterPro" id="IPR000014">
    <property type="entry name" value="PAS"/>
</dbReference>
<feature type="modified residue" description="4-aspartylphosphate" evidence="1">
    <location>
        <position position="59"/>
    </location>
</feature>
<dbReference type="Gene3D" id="3.30.450.20">
    <property type="entry name" value="PAS domain"/>
    <property type="match status" value="3"/>
</dbReference>
<dbReference type="InterPro" id="IPR013767">
    <property type="entry name" value="PAS_fold"/>
</dbReference>
<dbReference type="Pfam" id="PF13426">
    <property type="entry name" value="PAS_9"/>
    <property type="match status" value="1"/>
</dbReference>
<evidence type="ECO:0000313" key="5">
    <source>
        <dbReference type="EMBL" id="TGL56242.1"/>
    </source>
</evidence>
<proteinExistence type="predicted"/>
<dbReference type="EMBL" id="RQGD01000046">
    <property type="protein sequence ID" value="TGL56242.1"/>
    <property type="molecule type" value="Genomic_DNA"/>
</dbReference>
<dbReference type="AlphaFoldDB" id="A0A4R9JTZ5"/>
<dbReference type="SUPFAM" id="SSF55785">
    <property type="entry name" value="PYP-like sensor domain (PAS domain)"/>
    <property type="match status" value="3"/>
</dbReference>
<dbReference type="Pfam" id="PF00072">
    <property type="entry name" value="Response_reg"/>
    <property type="match status" value="1"/>
</dbReference>
<reference evidence="5" key="1">
    <citation type="journal article" date="2019" name="PLoS Negl. Trop. Dis.">
        <title>Revisiting the worldwide diversity of Leptospira species in the environment.</title>
        <authorList>
            <person name="Vincent A.T."/>
            <person name="Schiettekatte O."/>
            <person name="Bourhy P."/>
            <person name="Veyrier F.J."/>
            <person name="Picardeau M."/>
        </authorList>
    </citation>
    <scope>NUCLEOTIDE SEQUENCE [LARGE SCALE GENOMIC DNA]</scope>
    <source>
        <strain evidence="5">201702476</strain>
    </source>
</reference>
<dbReference type="CDD" id="cd00130">
    <property type="entry name" value="PAS"/>
    <property type="match status" value="2"/>
</dbReference>
<sequence>MTTTAEKRKILLVEDEVLISLATKKSLEQYRYEVKTASSPEAAIKSIKENLYFDLVLMDLDLNHEIDGIQVAQDILKILEIPIVFLSSHSSLHFIEKTERVTSYGFIVKSSSLTVIDTSIKMALRLFEAKKIIASELESHKRTTKALLEKEDKLATTLNSIGDAVMVTDLSGNITRMNPAATRLTGWNVSEAVGKHIDEVFVIFNVYTKKVVTNPVQTVLEKGEIVGLANHTTLRSRDGKEYQISDSASPIRETNGKIRGAVLVFSDITEKYQQAEAIRLSENLLSESQRIAKIGSWCYVAKTKELKWSAETYNIYGVEASEFQVTIENYLALIHPEDLPYVIERGKRIEEGYTDGGFTDFRIVLKTGEIRYLRGHAEKLLATVYSPEMMIGTVQDVTSQKLETERYRFLFEITSDAVFVSDSNFKVVDVNPSFTQLMGYPREEIIGKSLMLLIFDEDAHKVNQARFQEAQELGRVESRWNFRAKNGNPVTVDVISYALTQDSRLAIFKKVI</sequence>
<dbReference type="SMART" id="SM00091">
    <property type="entry name" value="PAS"/>
    <property type="match status" value="3"/>
</dbReference>
<dbReference type="Pfam" id="PF00989">
    <property type="entry name" value="PAS"/>
    <property type="match status" value="1"/>
</dbReference>
<dbReference type="NCBIfam" id="TIGR00229">
    <property type="entry name" value="sensory_box"/>
    <property type="match status" value="2"/>
</dbReference>
<evidence type="ECO:0000259" key="3">
    <source>
        <dbReference type="PROSITE" id="PS50112"/>
    </source>
</evidence>
<dbReference type="Gene3D" id="3.40.50.2300">
    <property type="match status" value="1"/>
</dbReference>
<dbReference type="PANTHER" id="PTHR44757">
    <property type="entry name" value="DIGUANYLATE CYCLASE DGCP"/>
    <property type="match status" value="1"/>
</dbReference>
<keyword evidence="6" id="KW-1185">Reference proteome</keyword>
<dbReference type="SMART" id="SM00448">
    <property type="entry name" value="REC"/>
    <property type="match status" value="1"/>
</dbReference>
<evidence type="ECO:0000259" key="2">
    <source>
        <dbReference type="PROSITE" id="PS50110"/>
    </source>
</evidence>
<dbReference type="PROSITE" id="PS50112">
    <property type="entry name" value="PAS"/>
    <property type="match status" value="2"/>
</dbReference>
<dbReference type="PROSITE" id="PS50110">
    <property type="entry name" value="RESPONSE_REGULATORY"/>
    <property type="match status" value="1"/>
</dbReference>
<gene>
    <name evidence="5" type="ORF">EHQ58_16530</name>
</gene>
<dbReference type="Pfam" id="PF08447">
    <property type="entry name" value="PAS_3"/>
    <property type="match status" value="1"/>
</dbReference>
<dbReference type="GO" id="GO:0000160">
    <property type="term" value="P:phosphorelay signal transduction system"/>
    <property type="evidence" value="ECO:0007669"/>
    <property type="project" value="InterPro"/>
</dbReference>
<keyword evidence="1" id="KW-0597">Phosphoprotein</keyword>
<comment type="caution">
    <text evidence="5">The sequence shown here is derived from an EMBL/GenBank/DDBJ whole genome shotgun (WGS) entry which is preliminary data.</text>
</comment>
<dbReference type="PROSITE" id="PS50113">
    <property type="entry name" value="PAC"/>
    <property type="match status" value="1"/>
</dbReference>
<dbReference type="Gene3D" id="2.10.70.100">
    <property type="match status" value="1"/>
</dbReference>
<feature type="domain" description="PAC" evidence="4">
    <location>
        <begin position="228"/>
        <end position="280"/>
    </location>
</feature>
<evidence type="ECO:0000259" key="4">
    <source>
        <dbReference type="PROSITE" id="PS50113"/>
    </source>
</evidence>
<accession>A0A4R9JTZ5</accession>
<dbReference type="InterPro" id="IPR035965">
    <property type="entry name" value="PAS-like_dom_sf"/>
</dbReference>
<evidence type="ECO:0000313" key="6">
    <source>
        <dbReference type="Proteomes" id="UP000297693"/>
    </source>
</evidence>
<dbReference type="InterPro" id="IPR013655">
    <property type="entry name" value="PAS_fold_3"/>
</dbReference>